<reference evidence="11" key="1">
    <citation type="submission" date="2022-07" db="EMBL/GenBank/DDBJ databases">
        <title>Complete genome sequence of Salinispirillum sp. LH10-3-1 capable of multiple carbohydrate inversion isolated from a soda lake.</title>
        <authorList>
            <person name="Liu J."/>
            <person name="Zhai Y."/>
            <person name="Zhang H."/>
            <person name="Yang H."/>
            <person name="Qu J."/>
            <person name="Li J."/>
        </authorList>
    </citation>
    <scope>NUCLEOTIDE SEQUENCE</scope>
    <source>
        <strain evidence="11">LH 10-3-1</strain>
    </source>
</reference>
<evidence type="ECO:0000256" key="6">
    <source>
        <dbReference type="ARBA" id="ARBA00022741"/>
    </source>
</evidence>
<dbReference type="RefSeq" id="WP_304995490.1">
    <property type="nucleotide sequence ID" value="NZ_CP101717.1"/>
</dbReference>
<keyword evidence="6 9" id="KW-0547">Nucleotide-binding</keyword>
<keyword evidence="3 9" id="KW-0808">Transferase</keyword>
<evidence type="ECO:0000256" key="8">
    <source>
        <dbReference type="ARBA" id="ARBA00048366"/>
    </source>
</evidence>
<dbReference type="PANTHER" id="PTHR17490">
    <property type="entry name" value="SUA5"/>
    <property type="match status" value="1"/>
</dbReference>
<proteinExistence type="inferred from homology"/>
<dbReference type="InterPro" id="IPR006070">
    <property type="entry name" value="Sua5-like_dom"/>
</dbReference>
<dbReference type="PANTHER" id="PTHR17490:SF18">
    <property type="entry name" value="THREONYLCARBAMOYL-AMP SYNTHASE"/>
    <property type="match status" value="1"/>
</dbReference>
<dbReference type="PROSITE" id="PS51163">
    <property type="entry name" value="YRDC"/>
    <property type="match status" value="1"/>
</dbReference>
<dbReference type="GO" id="GO:0003725">
    <property type="term" value="F:double-stranded RNA binding"/>
    <property type="evidence" value="ECO:0007669"/>
    <property type="project" value="InterPro"/>
</dbReference>
<name>A0AB38YFN4_9GAMM</name>
<protein>
    <recommendedName>
        <fullName evidence="9">Threonylcarbamoyl-AMP synthase</fullName>
        <shortName evidence="9">TC-AMP synthase</shortName>
        <ecNumber evidence="9">2.7.7.87</ecNumber>
    </recommendedName>
    <alternativeName>
        <fullName evidence="9">L-threonylcarbamoyladenylate synthase</fullName>
    </alternativeName>
    <alternativeName>
        <fullName evidence="9">t(6)A37 threonylcarbamoyladenosine biosynthesis protein TsaC</fullName>
    </alternativeName>
    <alternativeName>
        <fullName evidence="9">tRNA threonylcarbamoyladenosine biosynthesis protein TsaC</fullName>
    </alternativeName>
</protein>
<dbReference type="InterPro" id="IPR017945">
    <property type="entry name" value="DHBP_synth_RibB-like_a/b_dom"/>
</dbReference>
<dbReference type="Gene3D" id="3.90.870.10">
    <property type="entry name" value="DHBP synthase"/>
    <property type="match status" value="1"/>
</dbReference>
<dbReference type="GO" id="GO:0000049">
    <property type="term" value="F:tRNA binding"/>
    <property type="evidence" value="ECO:0007669"/>
    <property type="project" value="TreeGrafter"/>
</dbReference>
<dbReference type="GO" id="GO:0006450">
    <property type="term" value="P:regulation of translational fidelity"/>
    <property type="evidence" value="ECO:0007669"/>
    <property type="project" value="TreeGrafter"/>
</dbReference>
<keyword evidence="2 9" id="KW-0963">Cytoplasm</keyword>
<dbReference type="EC" id="2.7.7.87" evidence="9"/>
<sequence>MKQSWQKIRRAFYDGQLLAYPTEAVWGLGCDPFNEGAVRRLQAVKNRSAGKGLILVAGAWAQLDPVLAHLSEDEKKPLYDTWPGPVTWLIPRPPAIPQWIVGQYDTVAVRLSTHPGVIELTQALGSMVVSTSANHSGKSPARNALQVRRWFGSDVPVIIPGPLGGQLKPSRIFDLRTGEQLR</sequence>
<comment type="catalytic activity">
    <reaction evidence="8 9">
        <text>L-threonine + hydrogencarbonate + ATP = L-threonylcarbamoyladenylate + diphosphate + H2O</text>
        <dbReference type="Rhea" id="RHEA:36407"/>
        <dbReference type="ChEBI" id="CHEBI:15377"/>
        <dbReference type="ChEBI" id="CHEBI:17544"/>
        <dbReference type="ChEBI" id="CHEBI:30616"/>
        <dbReference type="ChEBI" id="CHEBI:33019"/>
        <dbReference type="ChEBI" id="CHEBI:57926"/>
        <dbReference type="ChEBI" id="CHEBI:73682"/>
        <dbReference type="EC" id="2.7.7.87"/>
    </reaction>
</comment>
<evidence type="ECO:0000313" key="11">
    <source>
        <dbReference type="EMBL" id="WLD58204.1"/>
    </source>
</evidence>
<dbReference type="HAMAP" id="MF_01852">
    <property type="entry name" value="TsaC"/>
    <property type="match status" value="1"/>
</dbReference>
<keyword evidence="5 9" id="KW-0548">Nucleotidyltransferase</keyword>
<gene>
    <name evidence="9" type="primary">tsaC</name>
    <name evidence="11" type="ORF">NFC81_00075</name>
</gene>
<dbReference type="GO" id="GO:0061710">
    <property type="term" value="F:L-threonylcarbamoyladenylate synthase"/>
    <property type="evidence" value="ECO:0007669"/>
    <property type="project" value="UniProtKB-EC"/>
</dbReference>
<keyword evidence="4 9" id="KW-0819">tRNA processing</keyword>
<evidence type="ECO:0000256" key="7">
    <source>
        <dbReference type="ARBA" id="ARBA00022840"/>
    </source>
</evidence>
<dbReference type="GO" id="GO:0002949">
    <property type="term" value="P:tRNA threonylcarbamoyladenosine modification"/>
    <property type="evidence" value="ECO:0007669"/>
    <property type="project" value="UniProtKB-UniRule"/>
</dbReference>
<evidence type="ECO:0000256" key="3">
    <source>
        <dbReference type="ARBA" id="ARBA00022679"/>
    </source>
</evidence>
<dbReference type="SUPFAM" id="SSF55821">
    <property type="entry name" value="YrdC/RibB"/>
    <property type="match status" value="1"/>
</dbReference>
<comment type="function">
    <text evidence="9">Required for the formation of a threonylcarbamoyl group on adenosine at position 37 (t(6)A37) in tRNAs that read codons beginning with adenine. Catalyzes the conversion of L-threonine, HCO(3)(-)/CO(2) and ATP to give threonylcarbamoyl-AMP (TC-AMP) as the acyladenylate intermediate, with the release of diphosphate.</text>
</comment>
<evidence type="ECO:0000256" key="5">
    <source>
        <dbReference type="ARBA" id="ARBA00022695"/>
    </source>
</evidence>
<evidence type="ECO:0000256" key="1">
    <source>
        <dbReference type="ARBA" id="ARBA00004496"/>
    </source>
</evidence>
<dbReference type="AlphaFoldDB" id="A0AB38YFN4"/>
<feature type="domain" description="YrdC-like" evidence="10">
    <location>
        <begin position="2"/>
        <end position="182"/>
    </location>
</feature>
<dbReference type="GO" id="GO:0005524">
    <property type="term" value="F:ATP binding"/>
    <property type="evidence" value="ECO:0007669"/>
    <property type="project" value="UniProtKB-UniRule"/>
</dbReference>
<comment type="subcellular location">
    <subcellularLocation>
        <location evidence="1 9">Cytoplasm</location>
    </subcellularLocation>
</comment>
<evidence type="ECO:0000256" key="4">
    <source>
        <dbReference type="ARBA" id="ARBA00022694"/>
    </source>
</evidence>
<keyword evidence="7 9" id="KW-0067">ATP-binding</keyword>
<comment type="similarity">
    <text evidence="9">Belongs to the SUA5 family. TsaC subfamily.</text>
</comment>
<dbReference type="InterPro" id="IPR050156">
    <property type="entry name" value="TC-AMP_synthase_SUA5"/>
</dbReference>
<dbReference type="EMBL" id="CP101717">
    <property type="protein sequence ID" value="WLD58204.1"/>
    <property type="molecule type" value="Genomic_DNA"/>
</dbReference>
<dbReference type="GO" id="GO:0005737">
    <property type="term" value="C:cytoplasm"/>
    <property type="evidence" value="ECO:0007669"/>
    <property type="project" value="UniProtKB-SubCell"/>
</dbReference>
<evidence type="ECO:0000256" key="9">
    <source>
        <dbReference type="HAMAP-Rule" id="MF_01852"/>
    </source>
</evidence>
<dbReference type="Pfam" id="PF01300">
    <property type="entry name" value="Sua5_yciO_yrdC"/>
    <property type="match status" value="1"/>
</dbReference>
<dbReference type="InterPro" id="IPR023535">
    <property type="entry name" value="TC-AMP_synthase"/>
</dbReference>
<organism evidence="11">
    <name type="scientific">Salinispirillum sp. LH 10-3-1</name>
    <dbReference type="NCBI Taxonomy" id="2952525"/>
    <lineage>
        <taxon>Bacteria</taxon>
        <taxon>Pseudomonadati</taxon>
        <taxon>Pseudomonadota</taxon>
        <taxon>Gammaproteobacteria</taxon>
        <taxon>Oceanospirillales</taxon>
        <taxon>Saccharospirillaceae</taxon>
        <taxon>Salinispirillum</taxon>
    </lineage>
</organism>
<evidence type="ECO:0000256" key="2">
    <source>
        <dbReference type="ARBA" id="ARBA00022490"/>
    </source>
</evidence>
<accession>A0AB38YFN4</accession>
<evidence type="ECO:0000259" key="10">
    <source>
        <dbReference type="PROSITE" id="PS51163"/>
    </source>
</evidence>